<feature type="transmembrane region" description="Helical" evidence="7">
    <location>
        <begin position="106"/>
        <end position="124"/>
    </location>
</feature>
<feature type="transmembrane region" description="Helical" evidence="7">
    <location>
        <begin position="161"/>
        <end position="182"/>
    </location>
</feature>
<evidence type="ECO:0000313" key="10">
    <source>
        <dbReference type="Proteomes" id="UP001212411"/>
    </source>
</evidence>
<keyword evidence="4 7" id="KW-0812">Transmembrane</keyword>
<protein>
    <submittedName>
        <fullName evidence="9">Vacuolar amino acid transmembrane transporter Fnx2</fullName>
    </submittedName>
</protein>
<dbReference type="InterPro" id="IPR020846">
    <property type="entry name" value="MFS_dom"/>
</dbReference>
<dbReference type="GO" id="GO:0015174">
    <property type="term" value="F:basic amino acid transmembrane transporter activity"/>
    <property type="evidence" value="ECO:0007669"/>
    <property type="project" value="TreeGrafter"/>
</dbReference>
<dbReference type="SUPFAM" id="SSF103473">
    <property type="entry name" value="MFS general substrate transporter"/>
    <property type="match status" value="1"/>
</dbReference>
<dbReference type="PROSITE" id="PS50850">
    <property type="entry name" value="MFS"/>
    <property type="match status" value="1"/>
</dbReference>
<feature type="transmembrane region" description="Helical" evidence="7">
    <location>
        <begin position="71"/>
        <end position="94"/>
    </location>
</feature>
<name>A0AAE9W7Y7_9SCHI</name>
<comment type="similarity">
    <text evidence="2">Belongs to the major facilitator superfamily.</text>
</comment>
<dbReference type="Pfam" id="PF07690">
    <property type="entry name" value="MFS_1"/>
    <property type="match status" value="1"/>
</dbReference>
<evidence type="ECO:0000256" key="7">
    <source>
        <dbReference type="SAM" id="Phobius"/>
    </source>
</evidence>
<dbReference type="GO" id="GO:0012505">
    <property type="term" value="C:endomembrane system"/>
    <property type="evidence" value="ECO:0007669"/>
    <property type="project" value="UniProtKB-SubCell"/>
</dbReference>
<dbReference type="EMBL" id="CP115611">
    <property type="protein sequence ID" value="WBW71441.1"/>
    <property type="molecule type" value="Genomic_DNA"/>
</dbReference>
<comment type="subcellular location">
    <subcellularLocation>
        <location evidence="1">Endomembrane system</location>
        <topology evidence="1">Multi-pass membrane protein</topology>
    </subcellularLocation>
</comment>
<keyword evidence="5 7" id="KW-1133">Transmembrane helix</keyword>
<dbReference type="GeneID" id="80874664"/>
<dbReference type="CDD" id="cd17502">
    <property type="entry name" value="MFS_Azr1_MDR_like"/>
    <property type="match status" value="1"/>
</dbReference>
<proteinExistence type="inferred from homology"/>
<evidence type="ECO:0000256" key="5">
    <source>
        <dbReference type="ARBA" id="ARBA00022989"/>
    </source>
</evidence>
<dbReference type="KEGG" id="som:SOMG_01182"/>
<feature type="transmembrane region" description="Helical" evidence="7">
    <location>
        <begin position="332"/>
        <end position="350"/>
    </location>
</feature>
<reference evidence="9 10" key="1">
    <citation type="journal article" date="2023" name="G3 (Bethesda)">
        <title>A high-quality reference genome for the fission yeast Schizosaccharomyces osmophilus.</title>
        <authorList>
            <person name="Jia G.S."/>
            <person name="Zhang W.C."/>
            <person name="Liang Y."/>
            <person name="Liu X.H."/>
            <person name="Rhind N."/>
            <person name="Pidoux A."/>
            <person name="Brysch-Herzberg M."/>
            <person name="Du L.L."/>
        </authorList>
    </citation>
    <scope>NUCLEOTIDE SEQUENCE [LARGE SCALE GENOMIC DNA]</scope>
    <source>
        <strain evidence="9 10">CBS 15793</strain>
    </source>
</reference>
<feature type="transmembrane region" description="Helical" evidence="7">
    <location>
        <begin position="264"/>
        <end position="283"/>
    </location>
</feature>
<feature type="transmembrane region" description="Helical" evidence="7">
    <location>
        <begin position="194"/>
        <end position="216"/>
    </location>
</feature>
<dbReference type="FunFam" id="1.20.1720.10:FF:000013">
    <property type="entry name" value="Related to multidrug resistance proteins"/>
    <property type="match status" value="1"/>
</dbReference>
<dbReference type="InterPro" id="IPR011701">
    <property type="entry name" value="MFS"/>
</dbReference>
<evidence type="ECO:0000256" key="6">
    <source>
        <dbReference type="ARBA" id="ARBA00023136"/>
    </source>
</evidence>
<accession>A0AAE9W7Y7</accession>
<gene>
    <name evidence="9" type="primary">fnx2</name>
    <name evidence="9" type="ORF">SOMG_01182</name>
</gene>
<dbReference type="PANTHER" id="PTHR23501:SF84">
    <property type="entry name" value="VACUOLAR MEMBRANE AMINO ACID UPTAKE TRANSPORTER FNX2"/>
    <property type="match status" value="1"/>
</dbReference>
<evidence type="ECO:0000313" key="9">
    <source>
        <dbReference type="EMBL" id="WBW71441.1"/>
    </source>
</evidence>
<dbReference type="PANTHER" id="PTHR23501">
    <property type="entry name" value="MAJOR FACILITATOR SUPERFAMILY"/>
    <property type="match status" value="1"/>
</dbReference>
<evidence type="ECO:0000259" key="8">
    <source>
        <dbReference type="PROSITE" id="PS50850"/>
    </source>
</evidence>
<feature type="domain" description="Major facilitator superfamily (MFS) profile" evidence="8">
    <location>
        <begin position="71"/>
        <end position="557"/>
    </location>
</feature>
<evidence type="ECO:0000256" key="1">
    <source>
        <dbReference type="ARBA" id="ARBA00004127"/>
    </source>
</evidence>
<feature type="transmembrane region" description="Helical" evidence="7">
    <location>
        <begin position="533"/>
        <end position="552"/>
    </location>
</feature>
<dbReference type="Gene3D" id="1.20.1250.20">
    <property type="entry name" value="MFS general substrate transporter like domains"/>
    <property type="match status" value="1"/>
</dbReference>
<feature type="transmembrane region" description="Helical" evidence="7">
    <location>
        <begin position="430"/>
        <end position="452"/>
    </location>
</feature>
<feature type="transmembrane region" description="Helical" evidence="7">
    <location>
        <begin position="370"/>
        <end position="391"/>
    </location>
</feature>
<dbReference type="RefSeq" id="XP_056035684.1">
    <property type="nucleotide sequence ID" value="XM_056179975.1"/>
</dbReference>
<dbReference type="InterPro" id="IPR036259">
    <property type="entry name" value="MFS_trans_sf"/>
</dbReference>
<evidence type="ECO:0000256" key="4">
    <source>
        <dbReference type="ARBA" id="ARBA00022692"/>
    </source>
</evidence>
<dbReference type="Proteomes" id="UP001212411">
    <property type="component" value="Chromosome 1"/>
</dbReference>
<evidence type="ECO:0000256" key="2">
    <source>
        <dbReference type="ARBA" id="ARBA00008335"/>
    </source>
</evidence>
<keyword evidence="10" id="KW-1185">Reference proteome</keyword>
<evidence type="ECO:0000256" key="3">
    <source>
        <dbReference type="ARBA" id="ARBA00022448"/>
    </source>
</evidence>
<dbReference type="AlphaFoldDB" id="A0AAE9W7Y7"/>
<dbReference type="GO" id="GO:0046943">
    <property type="term" value="F:carboxylic acid transmembrane transporter activity"/>
    <property type="evidence" value="ECO:0007669"/>
    <property type="project" value="UniProtKB-ARBA"/>
</dbReference>
<feature type="transmembrane region" description="Helical" evidence="7">
    <location>
        <begin position="136"/>
        <end position="155"/>
    </location>
</feature>
<feature type="transmembrane region" description="Helical" evidence="7">
    <location>
        <begin position="398"/>
        <end position="418"/>
    </location>
</feature>
<organism evidence="9 10">
    <name type="scientific">Schizosaccharomyces osmophilus</name>
    <dbReference type="NCBI Taxonomy" id="2545709"/>
    <lineage>
        <taxon>Eukaryota</taxon>
        <taxon>Fungi</taxon>
        <taxon>Dikarya</taxon>
        <taxon>Ascomycota</taxon>
        <taxon>Taphrinomycotina</taxon>
        <taxon>Schizosaccharomycetes</taxon>
        <taxon>Schizosaccharomycetales</taxon>
        <taxon>Schizosaccharomycetaceae</taxon>
        <taxon>Schizosaccharomyces</taxon>
    </lineage>
</organism>
<feature type="transmembrane region" description="Helical" evidence="7">
    <location>
        <begin position="222"/>
        <end position="244"/>
    </location>
</feature>
<keyword evidence="6 7" id="KW-0472">Membrane</keyword>
<feature type="transmembrane region" description="Helical" evidence="7">
    <location>
        <begin position="289"/>
        <end position="311"/>
    </location>
</feature>
<dbReference type="GO" id="GO:0000329">
    <property type="term" value="C:fungal-type vacuole membrane"/>
    <property type="evidence" value="ECO:0007669"/>
    <property type="project" value="TreeGrafter"/>
</dbReference>
<sequence length="557" mass="61032">MISDNFNGKNNRGRESILHSDRNASFVSYGSVSDNQKKSDSADVTTSLAQSNGNNCDVNNNRPSGTAVWKVLPALLLGIILSALDNTIVASTYTKIGAEFGKFNEVSWAATSYMIACTAFQPLFGRFCEIYGRKSTLLFAYSVFGLGCLLCGLSQSLYQLVIARAIAGIGGGGMNSTVTILMSDLVPLKQRGTYQGIINVFFAVGSSLGGPIGGFFADQFTWRLGFFIQVPLLVVAFLSVTFFLHLPHHNRESFTEKFSRIDWLGLLLLISGVFNMTFALTLGGNTRPWSDPLVCTLILGSLISYSSFLYVETYVAEEPLAPITVLKDRTCLSAYLCNFFQSLSQLSWIYSLPVYYQAVMNQSTEKSGVWLIPMIVGSSIGSLLGGIVISLTGNYKRITVFSYFLAFAGALCMLRYGLDTHVWEYILYPFLGGLGTGISITTTLVAIIHASPSALQASAIATSYLFRSNGCVLGVSISTSIIQTSLKLQLKKYINYGLDELIHQLQKDISFVHTLPEQIRIIVIRALLTSVHYTFLFTSISFFVALLISLLIRSQQI</sequence>
<keyword evidence="3" id="KW-0813">Transport</keyword>